<dbReference type="AlphaFoldDB" id="A0A7S1ACH8"/>
<protein>
    <recommendedName>
        <fullName evidence="2">Calmodulin-lysine N-methyltransferase</fullName>
    </recommendedName>
</protein>
<dbReference type="EMBL" id="HBFQ01033154">
    <property type="protein sequence ID" value="CAD8848957.1"/>
    <property type="molecule type" value="Transcribed_RNA"/>
</dbReference>
<proteinExistence type="predicted"/>
<evidence type="ECO:0000313" key="1">
    <source>
        <dbReference type="EMBL" id="CAD8848957.1"/>
    </source>
</evidence>
<sequence>MAPCPPVPSRAVQHKLSVTYSEARAFIRSCRARPERMRLLYFTEARDQEGLQTVVTVEVANGGPWVEVHEIDHAAGWTGCRLSSSAMWLSLTLAKSAAAKKEHNGQRRALELGCGVGLAGLTLHALGFHTTLTECLEGHMQNLTACVEGVEGLRVRRLDWLEEAEWCGDGAECDVDGGSPENMSLKSLESSRWSCLPREELRSFDLVVASDVLYEPHHAMLLPLMYERWLKPGGRWMICLAVRDAPMLVGFLRRLHKEGIMAPAATPPFLEVVWDTVCAQSTCSFCCRHQRQGPVLLSFLEELVESHEGGCVLFGGVRPCVEGS</sequence>
<reference evidence="1" key="1">
    <citation type="submission" date="2021-01" db="EMBL/GenBank/DDBJ databases">
        <authorList>
            <person name="Corre E."/>
            <person name="Pelletier E."/>
            <person name="Niang G."/>
            <person name="Scheremetjew M."/>
            <person name="Finn R."/>
            <person name="Kale V."/>
            <person name="Holt S."/>
            <person name="Cochrane G."/>
            <person name="Meng A."/>
            <person name="Brown T."/>
            <person name="Cohen L."/>
        </authorList>
    </citation>
    <scope>NUCLEOTIDE SEQUENCE</scope>
</reference>
<dbReference type="SUPFAM" id="SSF53335">
    <property type="entry name" value="S-adenosyl-L-methionine-dependent methyltransferases"/>
    <property type="match status" value="1"/>
</dbReference>
<dbReference type="InterPro" id="IPR019410">
    <property type="entry name" value="Methyltransf_16"/>
</dbReference>
<organism evidence="1">
    <name type="scientific">Noctiluca scintillans</name>
    <name type="common">Sea sparkle</name>
    <name type="synonym">Red tide dinoflagellate</name>
    <dbReference type="NCBI Taxonomy" id="2966"/>
    <lineage>
        <taxon>Eukaryota</taxon>
        <taxon>Sar</taxon>
        <taxon>Alveolata</taxon>
        <taxon>Dinophyceae</taxon>
        <taxon>Noctilucales</taxon>
        <taxon>Noctilucaceae</taxon>
        <taxon>Noctiluca</taxon>
    </lineage>
</organism>
<accession>A0A7S1ACH8</accession>
<dbReference type="Pfam" id="PF10294">
    <property type="entry name" value="Methyltransf_16"/>
    <property type="match status" value="1"/>
</dbReference>
<dbReference type="InterPro" id="IPR029063">
    <property type="entry name" value="SAM-dependent_MTases_sf"/>
</dbReference>
<dbReference type="Gene3D" id="3.40.50.150">
    <property type="entry name" value="Vaccinia Virus protein VP39"/>
    <property type="match status" value="1"/>
</dbReference>
<evidence type="ECO:0008006" key="2">
    <source>
        <dbReference type="Google" id="ProtNLM"/>
    </source>
</evidence>
<name>A0A7S1ACH8_NOCSC</name>
<gene>
    <name evidence="1" type="ORF">NSCI0253_LOCUS23307</name>
</gene>
<dbReference type="PANTHER" id="PTHR14614">
    <property type="entry name" value="HEPATOCELLULAR CARCINOMA-ASSOCIATED ANTIGEN"/>
    <property type="match status" value="1"/>
</dbReference>